<dbReference type="InterPro" id="IPR020084">
    <property type="entry name" value="NUDIX_hydrolase_CS"/>
</dbReference>
<dbReference type="RefSeq" id="WP_377254221.1">
    <property type="nucleotide sequence ID" value="NZ_JBHMAA010000001.1"/>
</dbReference>
<evidence type="ECO:0000313" key="5">
    <source>
        <dbReference type="Proteomes" id="UP001589692"/>
    </source>
</evidence>
<feature type="domain" description="Nudix hydrolase" evidence="3">
    <location>
        <begin position="1"/>
        <end position="151"/>
    </location>
</feature>
<dbReference type="PANTHER" id="PTHR21340:SF7">
    <property type="entry name" value="NUDIX HYDROLASE DOMAIN-CONTAINING PROTEIN"/>
    <property type="match status" value="1"/>
</dbReference>
<dbReference type="Gene3D" id="3.90.79.10">
    <property type="entry name" value="Nucleoside Triphosphate Pyrophosphohydrolase"/>
    <property type="match status" value="1"/>
</dbReference>
<dbReference type="InterPro" id="IPR000086">
    <property type="entry name" value="NUDIX_hydrolase_dom"/>
</dbReference>
<dbReference type="PROSITE" id="PS51462">
    <property type="entry name" value="NUDIX"/>
    <property type="match status" value="1"/>
</dbReference>
<reference evidence="4 5" key="1">
    <citation type="submission" date="2024-09" db="EMBL/GenBank/DDBJ databases">
        <authorList>
            <person name="Sun Q."/>
            <person name="Mori K."/>
        </authorList>
    </citation>
    <scope>NUCLEOTIDE SEQUENCE [LARGE SCALE GENOMIC DNA]</scope>
    <source>
        <strain evidence="4 5">TBRC 4938</strain>
    </source>
</reference>
<accession>A0ABV6AD01</accession>
<dbReference type="SUPFAM" id="SSF55811">
    <property type="entry name" value="Nudix"/>
    <property type="match status" value="1"/>
</dbReference>
<dbReference type="PROSITE" id="PS00893">
    <property type="entry name" value="NUDIX_BOX"/>
    <property type="match status" value="1"/>
</dbReference>
<evidence type="ECO:0000259" key="3">
    <source>
        <dbReference type="PROSITE" id="PS51462"/>
    </source>
</evidence>
<comment type="cofactor">
    <cofactor evidence="1">
        <name>Mg(2+)</name>
        <dbReference type="ChEBI" id="CHEBI:18420"/>
    </cofactor>
</comment>
<evidence type="ECO:0000256" key="1">
    <source>
        <dbReference type="ARBA" id="ARBA00001946"/>
    </source>
</evidence>
<keyword evidence="2" id="KW-0378">Hydrolase</keyword>
<dbReference type="InterPro" id="IPR051325">
    <property type="entry name" value="Nudix_hydrolase_domain"/>
</dbReference>
<dbReference type="EMBL" id="JBHMAA010000001">
    <property type="protein sequence ID" value="MFB9947215.1"/>
    <property type="molecule type" value="Genomic_DNA"/>
</dbReference>
<comment type="caution">
    <text evidence="4">The sequence shown here is derived from an EMBL/GenBank/DDBJ whole genome shotgun (WGS) entry which is preliminary data.</text>
</comment>
<organism evidence="4 5">
    <name type="scientific">Rhizobium puerariae</name>
    <dbReference type="NCBI Taxonomy" id="1585791"/>
    <lineage>
        <taxon>Bacteria</taxon>
        <taxon>Pseudomonadati</taxon>
        <taxon>Pseudomonadota</taxon>
        <taxon>Alphaproteobacteria</taxon>
        <taxon>Hyphomicrobiales</taxon>
        <taxon>Rhizobiaceae</taxon>
        <taxon>Rhizobium/Agrobacterium group</taxon>
        <taxon>Rhizobium</taxon>
    </lineage>
</organism>
<keyword evidence="5" id="KW-1185">Reference proteome</keyword>
<dbReference type="Pfam" id="PF00293">
    <property type="entry name" value="NUDIX"/>
    <property type="match status" value="1"/>
</dbReference>
<sequence>MPKRSAGLLIFRHPAEGPEVLLVHPGGPFWARKDEGAWSVPKGLMEEGEDEFAAAIRETAEEIGTTVEGQFEWLGEYRQPGGKRVLVWSVEANPPIDPDHMVSNTFPLEWPPRSGRLQQFPEVDRAGWFGLDEARRKILKGQEPILTAFGERMDRRAEKSGGA</sequence>
<dbReference type="InterPro" id="IPR015797">
    <property type="entry name" value="NUDIX_hydrolase-like_dom_sf"/>
</dbReference>
<proteinExistence type="predicted"/>
<dbReference type="PANTHER" id="PTHR21340">
    <property type="entry name" value="DIADENOSINE 5,5-P1,P4-TETRAPHOSPHATE PYROPHOSPHOHYDROLASE MUTT"/>
    <property type="match status" value="1"/>
</dbReference>
<dbReference type="CDD" id="cd04662">
    <property type="entry name" value="NUDIX_Hydrolase"/>
    <property type="match status" value="1"/>
</dbReference>
<protein>
    <submittedName>
        <fullName evidence="4">NUDIX domain-containing protein</fullName>
    </submittedName>
</protein>
<evidence type="ECO:0000313" key="4">
    <source>
        <dbReference type="EMBL" id="MFB9947215.1"/>
    </source>
</evidence>
<name>A0ABV6AD01_9HYPH</name>
<dbReference type="Proteomes" id="UP001589692">
    <property type="component" value="Unassembled WGS sequence"/>
</dbReference>
<evidence type="ECO:0000256" key="2">
    <source>
        <dbReference type="ARBA" id="ARBA00022801"/>
    </source>
</evidence>
<gene>
    <name evidence="4" type="ORF">ACFFP0_00065</name>
</gene>